<dbReference type="AlphaFoldDB" id="S9Q634"/>
<feature type="transmembrane region" description="Helical" evidence="1">
    <location>
        <begin position="70"/>
        <end position="89"/>
    </location>
</feature>
<dbReference type="InterPro" id="IPR041916">
    <property type="entry name" value="Anti_sigma_zinc_sf"/>
</dbReference>
<dbReference type="InterPro" id="IPR024983">
    <property type="entry name" value="CHAT_dom"/>
</dbReference>
<dbReference type="EMBL" id="ANAH02000065">
    <property type="protein sequence ID" value="EPX56789.1"/>
    <property type="molecule type" value="Genomic_DNA"/>
</dbReference>
<feature type="domain" description="CHAT" evidence="2">
    <location>
        <begin position="815"/>
        <end position="960"/>
    </location>
</feature>
<evidence type="ECO:0000313" key="5">
    <source>
        <dbReference type="Proteomes" id="UP000011682"/>
    </source>
</evidence>
<sequence length="975" mass="106813">MSAHCERLERFADGELAPDEAEAFREHLLECARCQAGLGDLLQLKMMASRHVERLPAPLPAPPRRAFPRWGMAALVGVACAALLALVLVRPGASRTDPWLMREPERRLEMRLALADAEPHRPLAARRMGQEPSRGARLPLETLAELERNDDGAGLAAALLARNDKSLVAQALEYLAPLPGTPRNETLRATALLLEGSPEEALRHLERALDQEPTLPPALWNKALALRELDLLEPSARLFLDIAQRGEPGWAQEARQRAETLRAAEQARIQRWKSVVSAGRALAANGTPPSAELLAERAPNFRLYFYDAVRTRTSPEQVQALLPLARQLDQQAGGDVLARYVERIAASDFARRAPLAQAYGQLRQGTLPPEQVQALIARLLSSPEGDLLMGALVYAKAVGRHLEDFEARAEASQDPWFRLLAAQERAAAQVARGQEEEARQTLLGARSLCATTPIEYRCQFIEMELAGIESKQLRLDEAEVAAEQAWRRARATNSRDKEELALGHLAQLARLRDDGPLARAWFAELLMRREGDKEYERFAHQSLANLALSELRFDLARVELDRAMATELPLTFVGTLALADISRQRPTPGDEAALLRALAEAPASTTRVQRLLLRHSLGRFTIERDRQKGRALLEQLLQELESSDVLTRDEDAQKLRAYTFTSLILDAGKAGDHGAALELFGREQGHPLPGRCLVAATEDSERSLLIVRGAAGQLLGYHEGARRSPLPENLSGFVPGEALAALQGCEKVEAFARPPLMDRPGLLPADVAWSYRLRAGPPPAPPMGRGIHLVVKDVALSSERVRTLGQLNAWSTAFGPTEEQRVLLGTEATPSRVLAAMRDATDIDLVTHGLLTASRFSSLVLAKEGMSDELGAGHIREQHLEGAPLVVLAACRAARGAHILHEPSGLPAAFIQAGARAVLAATEEIPDLEAAAFFNAVRERIRQGSSPASALRDERRQWLAEGKGQRWLGGVLLYE</sequence>
<dbReference type="SUPFAM" id="SSF48452">
    <property type="entry name" value="TPR-like"/>
    <property type="match status" value="1"/>
</dbReference>
<dbReference type="eggNOG" id="COG0457">
    <property type="taxonomic scope" value="Bacteria"/>
</dbReference>
<comment type="caution">
    <text evidence="4">The sequence shown here is derived from an EMBL/GenBank/DDBJ whole genome shotgun (WGS) entry which is preliminary data.</text>
</comment>
<keyword evidence="1" id="KW-0472">Membrane</keyword>
<dbReference type="Proteomes" id="UP000011682">
    <property type="component" value="Unassembled WGS sequence"/>
</dbReference>
<feature type="domain" description="Putative zinc-finger" evidence="3">
    <location>
        <begin position="6"/>
        <end position="35"/>
    </location>
</feature>
<evidence type="ECO:0008006" key="6">
    <source>
        <dbReference type="Google" id="ProtNLM"/>
    </source>
</evidence>
<dbReference type="Gene3D" id="1.25.40.10">
    <property type="entry name" value="Tetratricopeptide repeat domain"/>
    <property type="match status" value="1"/>
</dbReference>
<keyword evidence="1" id="KW-1133">Transmembrane helix</keyword>
<accession>S9Q634</accession>
<dbReference type="Pfam" id="PF12770">
    <property type="entry name" value="CHAT"/>
    <property type="match status" value="1"/>
</dbReference>
<dbReference type="Pfam" id="PF13490">
    <property type="entry name" value="zf-HC2"/>
    <property type="match status" value="1"/>
</dbReference>
<evidence type="ECO:0000259" key="2">
    <source>
        <dbReference type="Pfam" id="PF12770"/>
    </source>
</evidence>
<evidence type="ECO:0000313" key="4">
    <source>
        <dbReference type="EMBL" id="EPX56789.1"/>
    </source>
</evidence>
<dbReference type="InterPro" id="IPR011990">
    <property type="entry name" value="TPR-like_helical_dom_sf"/>
</dbReference>
<reference evidence="4" key="1">
    <citation type="submission" date="2013-05" db="EMBL/GenBank/DDBJ databases">
        <title>Genome assembly of Cystobacter fuscus DSM 2262.</title>
        <authorList>
            <person name="Sharma G."/>
            <person name="Khatri I."/>
            <person name="Kaur C."/>
            <person name="Mayilraj S."/>
            <person name="Subramanian S."/>
        </authorList>
    </citation>
    <scope>NUCLEOTIDE SEQUENCE [LARGE SCALE GENOMIC DNA]</scope>
    <source>
        <strain evidence="4">DSM 2262</strain>
    </source>
</reference>
<gene>
    <name evidence="4" type="ORF">D187_007223</name>
</gene>
<keyword evidence="1" id="KW-0812">Transmembrane</keyword>
<dbReference type="RefSeq" id="WP_002626017.1">
    <property type="nucleotide sequence ID" value="NZ_ANAH02000065.1"/>
</dbReference>
<keyword evidence="5" id="KW-1185">Reference proteome</keyword>
<organism evidence="4 5">
    <name type="scientific">Cystobacter fuscus (strain ATCC 25194 / DSM 2262 / NBRC 100088 / M29)</name>
    <dbReference type="NCBI Taxonomy" id="1242864"/>
    <lineage>
        <taxon>Bacteria</taxon>
        <taxon>Pseudomonadati</taxon>
        <taxon>Myxococcota</taxon>
        <taxon>Myxococcia</taxon>
        <taxon>Myxococcales</taxon>
        <taxon>Cystobacterineae</taxon>
        <taxon>Archangiaceae</taxon>
        <taxon>Cystobacter</taxon>
    </lineage>
</organism>
<dbReference type="OrthoDB" id="5526017at2"/>
<dbReference type="Gene3D" id="1.10.10.1320">
    <property type="entry name" value="Anti-sigma factor, zinc-finger domain"/>
    <property type="match status" value="1"/>
</dbReference>
<evidence type="ECO:0000256" key="1">
    <source>
        <dbReference type="SAM" id="Phobius"/>
    </source>
</evidence>
<evidence type="ECO:0000259" key="3">
    <source>
        <dbReference type="Pfam" id="PF13490"/>
    </source>
</evidence>
<protein>
    <recommendedName>
        <fullName evidence="6">CHAT domain-containing protein</fullName>
    </recommendedName>
</protein>
<name>S9Q634_CYSF2</name>
<proteinExistence type="predicted"/>
<dbReference type="InterPro" id="IPR027383">
    <property type="entry name" value="Znf_put"/>
</dbReference>